<organism evidence="1 2">
    <name type="scientific">Microbacterium pullorum</name>
    <dbReference type="NCBI Taxonomy" id="2762236"/>
    <lineage>
        <taxon>Bacteria</taxon>
        <taxon>Bacillati</taxon>
        <taxon>Actinomycetota</taxon>
        <taxon>Actinomycetes</taxon>
        <taxon>Micrococcales</taxon>
        <taxon>Microbacteriaceae</taxon>
        <taxon>Microbacterium</taxon>
    </lineage>
</organism>
<sequence length="202" mass="22737">MDSERYQWRGENDPSRVDTAYVRFRDSGMRAHGSSVTRRYTLSWTLDVGDGWLTDHLRVRSLGKGWSRSLDLRRGRGGDWRSTVAQTGSIDLAKPGIGADVDLTGAVDCDLGLCPVTNLMPIRRLNLHRADRDETQLPIAWVDVPSLQVTRQEQIYSSHSPGGERLVRYESGDREFTSDITVDHYGMVIDYPGLAWRVTADA</sequence>
<evidence type="ECO:0000313" key="2">
    <source>
        <dbReference type="Proteomes" id="UP000648352"/>
    </source>
</evidence>
<proteinExistence type="predicted"/>
<comment type="caution">
    <text evidence="1">The sequence shown here is derived from an EMBL/GenBank/DDBJ whole genome shotgun (WGS) entry which is preliminary data.</text>
</comment>
<dbReference type="EMBL" id="JACSQP010000001">
    <property type="protein sequence ID" value="MBD7956249.1"/>
    <property type="molecule type" value="Genomic_DNA"/>
</dbReference>
<dbReference type="SUPFAM" id="SSF159275">
    <property type="entry name" value="PA1994-like"/>
    <property type="match status" value="1"/>
</dbReference>
<keyword evidence="2" id="KW-1185">Reference proteome</keyword>
<evidence type="ECO:0000313" key="1">
    <source>
        <dbReference type="EMBL" id="MBD7956249.1"/>
    </source>
</evidence>
<name>A0ABR8RZH1_9MICO</name>
<gene>
    <name evidence="1" type="ORF">H9651_01180</name>
</gene>
<accession>A0ABR8RZH1</accession>
<reference evidence="1 2" key="1">
    <citation type="submission" date="2020-08" db="EMBL/GenBank/DDBJ databases">
        <title>A Genomic Blueprint of the Chicken Gut Microbiome.</title>
        <authorList>
            <person name="Gilroy R."/>
            <person name="Ravi A."/>
            <person name="Getino M."/>
            <person name="Pursley I."/>
            <person name="Horton D.L."/>
            <person name="Alikhan N.-F."/>
            <person name="Baker D."/>
            <person name="Gharbi K."/>
            <person name="Hall N."/>
            <person name="Watson M."/>
            <person name="Adriaenssens E.M."/>
            <person name="Foster-Nyarko E."/>
            <person name="Jarju S."/>
            <person name="Secka A."/>
            <person name="Antonio M."/>
            <person name="Oren A."/>
            <person name="Chaudhuri R."/>
            <person name="La Ragione R.M."/>
            <person name="Hildebrand F."/>
            <person name="Pallen M.J."/>
        </authorList>
    </citation>
    <scope>NUCLEOTIDE SEQUENCE [LARGE SCALE GENOMIC DNA]</scope>
    <source>
        <strain evidence="1 2">Sa4CUA7</strain>
    </source>
</reference>
<dbReference type="RefSeq" id="WP_191717273.1">
    <property type="nucleotide sequence ID" value="NZ_JACSQP010000001.1"/>
</dbReference>
<dbReference type="Proteomes" id="UP000648352">
    <property type="component" value="Unassembled WGS sequence"/>
</dbReference>
<protein>
    <submittedName>
        <fullName evidence="1">Glycolipid-binding domain-containing protein</fullName>
    </submittedName>
</protein>
<dbReference type="InterPro" id="IPR009467">
    <property type="entry name" value="Glycolipid-bd_prot_put"/>
</dbReference>
<dbReference type="Pfam" id="PF06475">
    <property type="entry name" value="Glycolipid_bind"/>
    <property type="match status" value="1"/>
</dbReference>